<dbReference type="Gene3D" id="2.60.40.10">
    <property type="entry name" value="Immunoglobulins"/>
    <property type="match status" value="1"/>
</dbReference>
<sequence length="135" mass="14922">MSNVNQQEEQKLDSTSELNAKIRVYPSSPVSMNGLYTMSVKVTDKYNKGVPNQRVKLSVTDPQGKPVLGGDGKPQVYTNAAEGYDDTLTYSDGLIYFTPYLMLNNYQTQAGVYTIEADVEGAGIKPVQKQVEFIK</sequence>
<proteinExistence type="predicted"/>
<accession>A0A1Q5U2L6</accession>
<dbReference type="InterPro" id="IPR013783">
    <property type="entry name" value="Ig-like_fold"/>
</dbReference>
<keyword evidence="2" id="KW-1185">Reference proteome</keyword>
<evidence type="ECO:0008006" key="3">
    <source>
        <dbReference type="Google" id="ProtNLM"/>
    </source>
</evidence>
<gene>
    <name evidence="1" type="ORF">Xentx_02037</name>
</gene>
<evidence type="ECO:0000313" key="1">
    <source>
        <dbReference type="EMBL" id="OKP06697.1"/>
    </source>
</evidence>
<evidence type="ECO:0000313" key="2">
    <source>
        <dbReference type="Proteomes" id="UP000186277"/>
    </source>
</evidence>
<organism evidence="1 2">
    <name type="scientific">Xenorhabdus thuongxuanensis</name>
    <dbReference type="NCBI Taxonomy" id="1873484"/>
    <lineage>
        <taxon>Bacteria</taxon>
        <taxon>Pseudomonadati</taxon>
        <taxon>Pseudomonadota</taxon>
        <taxon>Gammaproteobacteria</taxon>
        <taxon>Enterobacterales</taxon>
        <taxon>Morganellaceae</taxon>
        <taxon>Xenorhabdus</taxon>
    </lineage>
</organism>
<dbReference type="OrthoDB" id="6444430at2"/>
<protein>
    <recommendedName>
        <fullName evidence="3">Invasin</fullName>
    </recommendedName>
</protein>
<dbReference type="RefSeq" id="WP_074020119.1">
    <property type="nucleotide sequence ID" value="NZ_CAWMWP010000024.1"/>
</dbReference>
<comment type="caution">
    <text evidence="1">The sequence shown here is derived from an EMBL/GenBank/DDBJ whole genome shotgun (WGS) entry which is preliminary data.</text>
</comment>
<name>A0A1Q5U2L6_9GAMM</name>
<dbReference type="EMBL" id="MKGR01000012">
    <property type="protein sequence ID" value="OKP06697.1"/>
    <property type="molecule type" value="Genomic_DNA"/>
</dbReference>
<dbReference type="AlphaFoldDB" id="A0A1Q5U2L6"/>
<reference evidence="1 2" key="1">
    <citation type="submission" date="2016-09" db="EMBL/GenBank/DDBJ databases">
        <title>Xenorhabdus thuongxuanensis sp. nov. and Xenorhabdus eapokensis sp. nov., isolated from Steinernema species.</title>
        <authorList>
            <person name="Kaempfer P."/>
            <person name="Tobias N.J."/>
            <person name="Phan Ke L."/>
            <person name="Bode H.B."/>
            <person name="Glaeser S.P."/>
        </authorList>
    </citation>
    <scope>NUCLEOTIDE SEQUENCE [LARGE SCALE GENOMIC DNA]</scope>
    <source>
        <strain evidence="1 2">30TX1</strain>
    </source>
</reference>
<dbReference type="Proteomes" id="UP000186277">
    <property type="component" value="Unassembled WGS sequence"/>
</dbReference>